<dbReference type="AlphaFoldDB" id="A0A2S6N8W9"/>
<evidence type="ECO:0000256" key="2">
    <source>
        <dbReference type="ARBA" id="ARBA00022630"/>
    </source>
</evidence>
<reference evidence="6 7" key="1">
    <citation type="journal article" date="2018" name="Arch. Microbiol.">
        <title>New insights into the metabolic potential of the phototrophic purple bacterium Rhodopila globiformis DSM 161(T) from its draft genome sequence and evidence for a vanadium-dependent nitrogenase.</title>
        <authorList>
            <person name="Imhoff J.F."/>
            <person name="Rahn T."/>
            <person name="Kunzel S."/>
            <person name="Neulinger S.C."/>
        </authorList>
    </citation>
    <scope>NUCLEOTIDE SEQUENCE [LARGE SCALE GENOMIC DNA]</scope>
    <source>
        <strain evidence="6 7">DSM 161</strain>
    </source>
</reference>
<sequence length="215" mass="23409">MLFDFAATASKDMYKLLVATIGPRPIAWVTTQDTDGTLNAAPFSFFNAVSGDPPVVAIGIGGRAPGDVKDTGGNIRRTGQFVVNLVSYDLAEPMNVTAIEFPKAVNELEEAGLTTAPSVHVRPPRIAEAPVSMECERLVIVDVGIDRAVILGKVLAIHVRDDCVLDRERCYVDTPKLDLIGRMHGAGWYTRVTDRFEMPRISVEEWAARKAQAAE</sequence>
<dbReference type="Proteomes" id="UP000239724">
    <property type="component" value="Unassembled WGS sequence"/>
</dbReference>
<evidence type="ECO:0000259" key="5">
    <source>
        <dbReference type="SMART" id="SM00903"/>
    </source>
</evidence>
<comment type="cofactor">
    <cofactor evidence="1">
        <name>FMN</name>
        <dbReference type="ChEBI" id="CHEBI:58210"/>
    </cofactor>
</comment>
<dbReference type="PANTHER" id="PTHR33798:SF5">
    <property type="entry name" value="FLAVIN REDUCTASE LIKE DOMAIN-CONTAINING PROTEIN"/>
    <property type="match status" value="1"/>
</dbReference>
<gene>
    <name evidence="6" type="ORF">CCS01_18090</name>
</gene>
<dbReference type="EMBL" id="NHRY01000198">
    <property type="protein sequence ID" value="PPQ31066.1"/>
    <property type="molecule type" value="Genomic_DNA"/>
</dbReference>
<comment type="caution">
    <text evidence="6">The sequence shown here is derived from an EMBL/GenBank/DDBJ whole genome shotgun (WGS) entry which is preliminary data.</text>
</comment>
<keyword evidence="3" id="KW-0288">FMN</keyword>
<evidence type="ECO:0000313" key="6">
    <source>
        <dbReference type="EMBL" id="PPQ31066.1"/>
    </source>
</evidence>
<dbReference type="Gene3D" id="2.30.110.10">
    <property type="entry name" value="Electron Transport, Fmn-binding Protein, Chain A"/>
    <property type="match status" value="1"/>
</dbReference>
<evidence type="ECO:0000256" key="4">
    <source>
        <dbReference type="ARBA" id="ARBA00038054"/>
    </source>
</evidence>
<accession>A0A2S6N8W9</accession>
<dbReference type="OrthoDB" id="9783347at2"/>
<feature type="domain" description="Flavin reductase like" evidence="5">
    <location>
        <begin position="21"/>
        <end position="173"/>
    </location>
</feature>
<proteinExistence type="inferred from homology"/>
<dbReference type="GO" id="GO:0010181">
    <property type="term" value="F:FMN binding"/>
    <property type="evidence" value="ECO:0007669"/>
    <property type="project" value="InterPro"/>
</dbReference>
<evidence type="ECO:0000256" key="1">
    <source>
        <dbReference type="ARBA" id="ARBA00001917"/>
    </source>
</evidence>
<keyword evidence="2" id="KW-0285">Flavoprotein</keyword>
<evidence type="ECO:0000313" key="7">
    <source>
        <dbReference type="Proteomes" id="UP000239724"/>
    </source>
</evidence>
<organism evidence="6 7">
    <name type="scientific">Rhodopila globiformis</name>
    <name type="common">Rhodopseudomonas globiformis</name>
    <dbReference type="NCBI Taxonomy" id="1071"/>
    <lineage>
        <taxon>Bacteria</taxon>
        <taxon>Pseudomonadati</taxon>
        <taxon>Pseudomonadota</taxon>
        <taxon>Alphaproteobacteria</taxon>
        <taxon>Acetobacterales</taxon>
        <taxon>Acetobacteraceae</taxon>
        <taxon>Rhodopila</taxon>
    </lineage>
</organism>
<dbReference type="InterPro" id="IPR012349">
    <property type="entry name" value="Split_barrel_FMN-bd"/>
</dbReference>
<dbReference type="PANTHER" id="PTHR33798">
    <property type="entry name" value="FLAVOPROTEIN OXYGENASE"/>
    <property type="match status" value="1"/>
</dbReference>
<name>A0A2S6N8W9_RHOGL</name>
<dbReference type="SMART" id="SM00903">
    <property type="entry name" value="Flavin_Reduct"/>
    <property type="match status" value="1"/>
</dbReference>
<dbReference type="GO" id="GO:0016646">
    <property type="term" value="F:oxidoreductase activity, acting on the CH-NH group of donors, NAD or NADP as acceptor"/>
    <property type="evidence" value="ECO:0007669"/>
    <property type="project" value="UniProtKB-ARBA"/>
</dbReference>
<dbReference type="Pfam" id="PF01613">
    <property type="entry name" value="Flavin_Reduct"/>
    <property type="match status" value="1"/>
</dbReference>
<keyword evidence="7" id="KW-1185">Reference proteome</keyword>
<dbReference type="InterPro" id="IPR002563">
    <property type="entry name" value="Flavin_Rdtase-like_dom"/>
</dbReference>
<evidence type="ECO:0000256" key="3">
    <source>
        <dbReference type="ARBA" id="ARBA00022643"/>
    </source>
</evidence>
<dbReference type="RefSeq" id="WP_104520224.1">
    <property type="nucleotide sequence ID" value="NZ_NHRY01000198.1"/>
</dbReference>
<comment type="similarity">
    <text evidence="4">Belongs to the flavoredoxin family.</text>
</comment>
<protein>
    <recommendedName>
        <fullName evidence="5">Flavin reductase like domain-containing protein</fullName>
    </recommendedName>
</protein>
<dbReference type="SUPFAM" id="SSF50475">
    <property type="entry name" value="FMN-binding split barrel"/>
    <property type="match status" value="1"/>
</dbReference>